<reference evidence="14" key="1">
    <citation type="submission" date="2022-12" db="EMBL/GenBank/DDBJ databases">
        <authorList>
            <person name="Alioto T."/>
            <person name="Alioto T."/>
            <person name="Gomez Garrido J."/>
        </authorList>
    </citation>
    <scope>NUCLEOTIDE SEQUENCE</scope>
</reference>
<evidence type="ECO:0000256" key="2">
    <source>
        <dbReference type="ARBA" id="ARBA00010842"/>
    </source>
</evidence>
<evidence type="ECO:0000256" key="8">
    <source>
        <dbReference type="ARBA" id="ARBA00023157"/>
    </source>
</evidence>
<sequence length="423" mass="47535">MLTSKRYSNPTADWSKSMNTFPCPKEDFARVGKCEEAGCGAPRSVRAGLDLREGGRERLPQGLWRGGLCKKQGVGETFLRMFLLGSKLLLLAVLFGVAHAAPASDRDEQPEEVLLNFPKDEASLNEMFREVEELMEDTQYKLRNAVQEMEAEEEGSKRIEVDFEKLPANYHNESDTDTKIGNKTIHSHQEINKATDNKTGSTNYSETIITSIREGESKRNHECIIDEDCETGKYCEFSGLEYRCHVCKTQHTQCSRDVECCGHQLCVWGECVKAASKGENGTICENQKDCNPGMCCAFSKDLLFPVCTPLPGEREPCYDPSNRLLNLITWELEPDGALDRCPCAHGFICQMQRHSSDSLCELSFNKTQNEEKPLAVDEISLLDFVTSHIPGDYGERLITEVQEGLDEDLTDPKKLDLIFGDEM</sequence>
<dbReference type="FunFam" id="2.10.80.10:FF:000003">
    <property type="entry name" value="Dickkopf WNT-signaling pathway inhibitor 3"/>
    <property type="match status" value="1"/>
</dbReference>
<evidence type="ECO:0000256" key="11">
    <source>
        <dbReference type="ARBA" id="ARBA00064421"/>
    </source>
</evidence>
<dbReference type="Proteomes" id="UP001178461">
    <property type="component" value="Chromosome 1"/>
</dbReference>
<evidence type="ECO:0000256" key="3">
    <source>
        <dbReference type="ARBA" id="ARBA00022473"/>
    </source>
</evidence>
<keyword evidence="4" id="KW-0964">Secreted</keyword>
<dbReference type="GO" id="GO:0016055">
    <property type="term" value="P:Wnt signaling pathway"/>
    <property type="evidence" value="ECO:0007669"/>
    <property type="project" value="UniProtKB-KW"/>
</dbReference>
<comment type="similarity">
    <text evidence="2">Belongs to the dickkopf family.</text>
</comment>
<evidence type="ECO:0000313" key="15">
    <source>
        <dbReference type="Proteomes" id="UP001178461"/>
    </source>
</evidence>
<dbReference type="PANTHER" id="PTHR12113:SF8">
    <property type="entry name" value="DICKKOPF-RELATED PROTEIN 3"/>
    <property type="match status" value="1"/>
</dbReference>
<evidence type="ECO:0000256" key="6">
    <source>
        <dbReference type="ARBA" id="ARBA00022729"/>
    </source>
</evidence>
<evidence type="ECO:0000259" key="13">
    <source>
        <dbReference type="Pfam" id="PF04706"/>
    </source>
</evidence>
<keyword evidence="5" id="KW-0879">Wnt signaling pathway</keyword>
<dbReference type="InterPro" id="IPR006796">
    <property type="entry name" value="Dickkopf_N"/>
</dbReference>
<name>A0AA35JQZ8_9SAUR</name>
<dbReference type="Pfam" id="PF04706">
    <property type="entry name" value="Dickkopf_N"/>
    <property type="match status" value="1"/>
</dbReference>
<evidence type="ECO:0000256" key="7">
    <source>
        <dbReference type="ARBA" id="ARBA00023054"/>
    </source>
</evidence>
<keyword evidence="8" id="KW-1015">Disulfide bond</keyword>
<evidence type="ECO:0000256" key="1">
    <source>
        <dbReference type="ARBA" id="ARBA00004613"/>
    </source>
</evidence>
<dbReference type="InterPro" id="IPR047301">
    <property type="entry name" value="Dkk3_N"/>
</dbReference>
<accession>A0AA35JQZ8</accession>
<keyword evidence="3" id="KW-0217">Developmental protein</keyword>
<dbReference type="GO" id="GO:0005615">
    <property type="term" value="C:extracellular space"/>
    <property type="evidence" value="ECO:0007669"/>
    <property type="project" value="TreeGrafter"/>
</dbReference>
<feature type="domain" description="Dickkopf N-terminal cysteine-rich" evidence="13">
    <location>
        <begin position="222"/>
        <end position="272"/>
    </location>
</feature>
<keyword evidence="6" id="KW-0732">Signal</keyword>
<dbReference type="AlphaFoldDB" id="A0AA35JQZ8"/>
<organism evidence="14 15">
    <name type="scientific">Podarcis lilfordi</name>
    <name type="common">Lilford's wall lizard</name>
    <dbReference type="NCBI Taxonomy" id="74358"/>
    <lineage>
        <taxon>Eukaryota</taxon>
        <taxon>Metazoa</taxon>
        <taxon>Chordata</taxon>
        <taxon>Craniata</taxon>
        <taxon>Vertebrata</taxon>
        <taxon>Euteleostomi</taxon>
        <taxon>Lepidosauria</taxon>
        <taxon>Squamata</taxon>
        <taxon>Bifurcata</taxon>
        <taxon>Unidentata</taxon>
        <taxon>Episquamata</taxon>
        <taxon>Laterata</taxon>
        <taxon>Lacertibaenia</taxon>
        <taxon>Lacertidae</taxon>
        <taxon>Podarcis</taxon>
    </lineage>
</organism>
<dbReference type="InterPro" id="IPR047300">
    <property type="entry name" value="Dkk3_Cys2"/>
</dbReference>
<proteinExistence type="inferred from homology"/>
<evidence type="ECO:0000256" key="4">
    <source>
        <dbReference type="ARBA" id="ARBA00022525"/>
    </source>
</evidence>
<comment type="subcellular location">
    <subcellularLocation>
        <location evidence="1">Secreted</location>
    </subcellularLocation>
</comment>
<dbReference type="PANTHER" id="PTHR12113">
    <property type="entry name" value="DICKKOPF3-LIKE 3"/>
    <property type="match status" value="1"/>
</dbReference>
<evidence type="ECO:0000256" key="9">
    <source>
        <dbReference type="ARBA" id="ARBA00023180"/>
    </source>
</evidence>
<dbReference type="InterPro" id="IPR039863">
    <property type="entry name" value="DKK1-4"/>
</dbReference>
<keyword evidence="7" id="KW-0175">Coiled coil</keyword>
<keyword evidence="9" id="KW-0325">Glycoprotein</keyword>
<dbReference type="Gene3D" id="2.10.80.10">
    <property type="entry name" value="Lipase, subunit A"/>
    <property type="match status" value="1"/>
</dbReference>
<dbReference type="GO" id="GO:0039706">
    <property type="term" value="F:co-receptor binding"/>
    <property type="evidence" value="ECO:0007669"/>
    <property type="project" value="TreeGrafter"/>
</dbReference>
<comment type="subunit">
    <text evidence="11">Interacts with LRP5 and LRP6.</text>
</comment>
<dbReference type="EMBL" id="OX395126">
    <property type="protein sequence ID" value="CAI5763424.1"/>
    <property type="molecule type" value="Genomic_DNA"/>
</dbReference>
<evidence type="ECO:0000256" key="5">
    <source>
        <dbReference type="ARBA" id="ARBA00022687"/>
    </source>
</evidence>
<comment type="function">
    <text evidence="10">Antagonizes canonical Wnt signaling by inhibiting LRP5/6 interaction with Wnt and by forming a ternary complex with the transmembrane protein KREMEN that promotes internalization of LRP5/6. DKKs play an important role in vertebrate development, where they locally inhibit Wnt regulated processes such as antero-posterior axial patterning, limb development, somitogenesis and eye formation. In the adult, Dkks are implicated in bone formation and bone disease, cancer and Alzheimer disease.</text>
</comment>
<gene>
    <name evidence="14" type="ORF">PODLI_1B001700</name>
</gene>
<evidence type="ECO:0000256" key="12">
    <source>
        <dbReference type="ARBA" id="ARBA00068349"/>
    </source>
</evidence>
<dbReference type="GO" id="GO:0090090">
    <property type="term" value="P:negative regulation of canonical Wnt signaling pathway"/>
    <property type="evidence" value="ECO:0007669"/>
    <property type="project" value="TreeGrafter"/>
</dbReference>
<evidence type="ECO:0000256" key="10">
    <source>
        <dbReference type="ARBA" id="ARBA00054161"/>
    </source>
</evidence>
<dbReference type="CDD" id="cd23274">
    <property type="entry name" value="Dkk3_Cys2"/>
    <property type="match status" value="1"/>
</dbReference>
<protein>
    <recommendedName>
        <fullName evidence="12">Dickkopf-related protein 3</fullName>
    </recommendedName>
</protein>
<dbReference type="GO" id="GO:0048019">
    <property type="term" value="F:receptor antagonist activity"/>
    <property type="evidence" value="ECO:0007669"/>
    <property type="project" value="TreeGrafter"/>
</dbReference>
<evidence type="ECO:0000313" key="14">
    <source>
        <dbReference type="EMBL" id="CAI5763424.1"/>
    </source>
</evidence>
<keyword evidence="15" id="KW-1185">Reference proteome</keyword>
<dbReference type="CDD" id="cd23014">
    <property type="entry name" value="Dkk3_N_Cys1"/>
    <property type="match status" value="1"/>
</dbReference>